<gene>
    <name evidence="1" type="ORF">RMAR0315_LOCUS10387</name>
</gene>
<accession>A0A7S0BQ01</accession>
<name>A0A7S0BQ01_9RHOD</name>
<evidence type="ECO:0000313" key="1">
    <source>
        <dbReference type="EMBL" id="CAD8400391.1"/>
    </source>
</evidence>
<protein>
    <submittedName>
        <fullName evidence="1">Uncharacterized protein</fullName>
    </submittedName>
</protein>
<proteinExistence type="predicted"/>
<reference evidence="1" key="1">
    <citation type="submission" date="2021-01" db="EMBL/GenBank/DDBJ databases">
        <authorList>
            <person name="Corre E."/>
            <person name="Pelletier E."/>
            <person name="Niang G."/>
            <person name="Scheremetjew M."/>
            <person name="Finn R."/>
            <person name="Kale V."/>
            <person name="Holt S."/>
            <person name="Cochrane G."/>
            <person name="Meng A."/>
            <person name="Brown T."/>
            <person name="Cohen L."/>
        </authorList>
    </citation>
    <scope>NUCLEOTIDE SEQUENCE</scope>
    <source>
        <strain evidence="1">UTEX LB 2760</strain>
    </source>
</reference>
<organism evidence="1">
    <name type="scientific">Rhodosorus marinus</name>
    <dbReference type="NCBI Taxonomy" id="101924"/>
    <lineage>
        <taxon>Eukaryota</taxon>
        <taxon>Rhodophyta</taxon>
        <taxon>Stylonematophyceae</taxon>
        <taxon>Stylonematales</taxon>
        <taxon>Stylonemataceae</taxon>
        <taxon>Rhodosorus</taxon>
    </lineage>
</organism>
<sequence length="101" mass="11271">MSMLGECSDSKTAQFDAMPEKPLCIDDQIWGFVAGMRWFRKLAGCRVLDQPQNSKITMGCWPADGFRWPNSEMDFGTAQLWTAVQFCEMGYPSDAFSGGPS</sequence>
<dbReference type="AlphaFoldDB" id="A0A7S0BQ01"/>
<dbReference type="EMBL" id="HBEK01018954">
    <property type="protein sequence ID" value="CAD8400391.1"/>
    <property type="molecule type" value="Transcribed_RNA"/>
</dbReference>